<name>A0AAX3NEF4_9LACT</name>
<dbReference type="GO" id="GO:0016787">
    <property type="term" value="F:hydrolase activity"/>
    <property type="evidence" value="ECO:0007669"/>
    <property type="project" value="UniProtKB-KW"/>
</dbReference>
<keyword evidence="2" id="KW-0378">Hydrolase</keyword>
<organism evidence="2 3">
    <name type="scientific">Lactococcus garvieae</name>
    <dbReference type="NCBI Taxonomy" id="1363"/>
    <lineage>
        <taxon>Bacteria</taxon>
        <taxon>Bacillati</taxon>
        <taxon>Bacillota</taxon>
        <taxon>Bacilli</taxon>
        <taxon>Lactobacillales</taxon>
        <taxon>Streptococcaceae</taxon>
        <taxon>Lactococcus</taxon>
    </lineage>
</organism>
<reference evidence="2" key="1">
    <citation type="submission" date="2023-02" db="EMBL/GenBank/DDBJ databases">
        <title>Comparative genomics and fermentation flavor characterization of five lactic acid bacteria reveal flavor biosynthesis metabolic pathways in fermented muskmelon puree.</title>
        <authorList>
            <person name="Yuan L."/>
            <person name="Li M."/>
            <person name="Xu X."/>
            <person name="Lao F."/>
            <person name="Wu J."/>
        </authorList>
    </citation>
    <scope>NUCLEOTIDE SEQUENCE</scope>
    <source>
        <strain evidence="2">Pa-2</strain>
    </source>
</reference>
<dbReference type="Proteomes" id="UP001217324">
    <property type="component" value="Chromosome"/>
</dbReference>
<dbReference type="AlphaFoldDB" id="A0AAX3NEF4"/>
<evidence type="ECO:0000259" key="1">
    <source>
        <dbReference type="Pfam" id="PF01738"/>
    </source>
</evidence>
<accession>A0AAX3NEF4</accession>
<protein>
    <submittedName>
        <fullName evidence="2">Alpha/beta hydrolase</fullName>
    </submittedName>
</protein>
<evidence type="ECO:0000313" key="3">
    <source>
        <dbReference type="Proteomes" id="UP001217324"/>
    </source>
</evidence>
<dbReference type="InterPro" id="IPR002925">
    <property type="entry name" value="Dienelactn_hydro"/>
</dbReference>
<dbReference type="PANTHER" id="PTHR47751:SF1">
    <property type="entry name" value="SUPERFAMILY HYDROLASE, PUTATIVE (AFU_ORTHOLOGUE AFUA_2G16580)-RELATED"/>
    <property type="match status" value="1"/>
</dbReference>
<dbReference type="InterPro" id="IPR051411">
    <property type="entry name" value="Polyketide_trans_af380"/>
</dbReference>
<dbReference type="InterPro" id="IPR029058">
    <property type="entry name" value="AB_hydrolase_fold"/>
</dbReference>
<proteinExistence type="predicted"/>
<sequence length="301" mass="33759">MKQHIKFNNKSFELAGNIYFPVDFSINDKYPTILVTHPEGAVKEQVPDLYAKKMAKLGYVVLTFDGAYMGESTGSPHFTTDPFQRVSDIISAVDYLTTLNFVDNNHIYGLGLCAGGGYLIDAAKTEKRFKAIGVVVPVDMGSGIRESIANKDQLIDTLKAISNQRQMEINGEAVKLTETVAESDEEALKFPENSLFREARSYYRGVGEHPRSTGQQVFSEFDKLLRYDPFHMMDLFWTHPLLAISGSLADTITFAQRAVELSDGMGQLEVIKGATHIDLYYKEEYVNNAIKLLQAFFSKHK</sequence>
<evidence type="ECO:0000313" key="2">
    <source>
        <dbReference type="EMBL" id="WEA14699.1"/>
    </source>
</evidence>
<dbReference type="Gene3D" id="3.40.50.1820">
    <property type="entry name" value="alpha/beta hydrolase"/>
    <property type="match status" value="1"/>
</dbReference>
<dbReference type="Gene3D" id="1.10.10.800">
    <property type="match status" value="1"/>
</dbReference>
<feature type="domain" description="Dienelactone hydrolase" evidence="1">
    <location>
        <begin position="28"/>
        <end position="164"/>
    </location>
</feature>
<gene>
    <name evidence="2" type="ORF">PWF74_04120</name>
</gene>
<dbReference type="PANTHER" id="PTHR47751">
    <property type="entry name" value="SUPERFAMILY HYDROLASE, PUTATIVE (AFU_ORTHOLOGUE AFUA_2G16580)-RELATED"/>
    <property type="match status" value="1"/>
</dbReference>
<dbReference type="RefSeq" id="WP_165705319.1">
    <property type="nucleotide sequence ID" value="NZ_CP118627.1"/>
</dbReference>
<dbReference type="SUPFAM" id="SSF53474">
    <property type="entry name" value="alpha/beta-Hydrolases"/>
    <property type="match status" value="1"/>
</dbReference>
<dbReference type="Pfam" id="PF01738">
    <property type="entry name" value="DLH"/>
    <property type="match status" value="1"/>
</dbReference>
<dbReference type="EMBL" id="CP118627">
    <property type="protein sequence ID" value="WEA14699.1"/>
    <property type="molecule type" value="Genomic_DNA"/>
</dbReference>